<dbReference type="Proteomes" id="UP000252355">
    <property type="component" value="Unassembled WGS sequence"/>
</dbReference>
<dbReference type="Pfam" id="PF13414">
    <property type="entry name" value="TPR_11"/>
    <property type="match status" value="1"/>
</dbReference>
<gene>
    <name evidence="2" type="ORF">OZSIB_3319</name>
</gene>
<dbReference type="PROSITE" id="PS50293">
    <property type="entry name" value="TPR_REGION"/>
    <property type="match status" value="1"/>
</dbReference>
<dbReference type="InterPro" id="IPR019734">
    <property type="entry name" value="TPR_rpt"/>
</dbReference>
<dbReference type="EMBL" id="QOQW01000035">
    <property type="protein sequence ID" value="RCK76727.1"/>
    <property type="molecule type" value="Genomic_DNA"/>
</dbReference>
<evidence type="ECO:0000256" key="1">
    <source>
        <dbReference type="PROSITE-ProRule" id="PRU00339"/>
    </source>
</evidence>
<dbReference type="Gene3D" id="1.25.40.10">
    <property type="entry name" value="Tetratricopeptide repeat domain"/>
    <property type="match status" value="2"/>
</dbReference>
<evidence type="ECO:0000313" key="2">
    <source>
        <dbReference type="EMBL" id="RCK76727.1"/>
    </source>
</evidence>
<dbReference type="Pfam" id="PF13432">
    <property type="entry name" value="TPR_16"/>
    <property type="match status" value="1"/>
</dbReference>
<comment type="caution">
    <text evidence="2">The sequence shown here is derived from an EMBL/GenBank/DDBJ whole genome shotgun (WGS) entry which is preliminary data.</text>
</comment>
<organism evidence="2 3">
    <name type="scientific">Candidatus Ozemobacter sibiricus</name>
    <dbReference type="NCBI Taxonomy" id="2268124"/>
    <lineage>
        <taxon>Bacteria</taxon>
        <taxon>Candidatus Ozemobacteria</taxon>
        <taxon>Candidatus Ozemobacterales</taxon>
        <taxon>Candidatus Ozemobacteraceae</taxon>
        <taxon>Candidatus Ozemobacter</taxon>
    </lineage>
</organism>
<protein>
    <submittedName>
        <fullName evidence="2">Uncharacterized protein</fullName>
    </submittedName>
</protein>
<accession>A0A367ZFU0</accession>
<proteinExistence type="predicted"/>
<evidence type="ECO:0000313" key="3">
    <source>
        <dbReference type="Proteomes" id="UP000252355"/>
    </source>
</evidence>
<dbReference type="PANTHER" id="PTHR12558:SF13">
    <property type="entry name" value="CELL DIVISION CYCLE PROTEIN 27 HOMOLOG"/>
    <property type="match status" value="1"/>
</dbReference>
<name>A0A367ZFU0_9BACT</name>
<dbReference type="SMART" id="SM00028">
    <property type="entry name" value="TPR"/>
    <property type="match status" value="4"/>
</dbReference>
<reference evidence="2 3" key="1">
    <citation type="submission" date="2018-05" db="EMBL/GenBank/DDBJ databases">
        <title>A metagenomic window into the 2 km-deep terrestrial subsurface aquifer revealed taxonomically and functionally diverse microbial community comprising novel uncultured bacterial lineages.</title>
        <authorList>
            <person name="Kadnikov V.V."/>
            <person name="Mardanov A.V."/>
            <person name="Beletsky A.V."/>
            <person name="Banks D."/>
            <person name="Pimenov N.V."/>
            <person name="Frank Y.A."/>
            <person name="Karnachuk O.V."/>
            <person name="Ravin N.V."/>
        </authorList>
    </citation>
    <scope>NUCLEOTIDE SEQUENCE [LARGE SCALE GENOMIC DNA]</scope>
    <source>
        <strain evidence="2">BY5</strain>
    </source>
</reference>
<feature type="repeat" description="TPR" evidence="1">
    <location>
        <begin position="127"/>
        <end position="160"/>
    </location>
</feature>
<dbReference type="PANTHER" id="PTHR12558">
    <property type="entry name" value="CELL DIVISION CYCLE 16,23,27"/>
    <property type="match status" value="1"/>
</dbReference>
<dbReference type="AlphaFoldDB" id="A0A367ZFU0"/>
<dbReference type="PROSITE" id="PS50005">
    <property type="entry name" value="TPR"/>
    <property type="match status" value="1"/>
</dbReference>
<keyword evidence="1" id="KW-0802">TPR repeat</keyword>
<dbReference type="InterPro" id="IPR011990">
    <property type="entry name" value="TPR-like_helical_dom_sf"/>
</dbReference>
<sequence>MANAAPPSDRQIKAFETAQNHLRKARDLRDQGKVLAAMAAYRQAIAADAATLEAYLELGELYSLNNRPRQAVEVLDIGIGMALAQEIAGPEIGRYCCLLARNHEALGRMDLAAGALTKAVKYLPDDPLPFIALGDMQAGRGRYDLAVQAFRQALQLDPDNLEGWWAFGNAALKGRLPTAMQEAQRGLTALDPAQGAAYAELMKAALTGPSSTRP</sequence>
<dbReference type="SUPFAM" id="SSF48452">
    <property type="entry name" value="TPR-like"/>
    <property type="match status" value="1"/>
</dbReference>